<dbReference type="RefSeq" id="WP_380599944.1">
    <property type="nucleotide sequence ID" value="NZ_JBHSDU010000003.1"/>
</dbReference>
<evidence type="ECO:0000313" key="2">
    <source>
        <dbReference type="Proteomes" id="UP001595904"/>
    </source>
</evidence>
<dbReference type="Proteomes" id="UP001595904">
    <property type="component" value="Unassembled WGS sequence"/>
</dbReference>
<gene>
    <name evidence="1" type="ORF">ACFPN2_20670</name>
</gene>
<name>A0ABV8SVL3_9GAMM</name>
<comment type="caution">
    <text evidence="1">The sequence shown here is derived from an EMBL/GenBank/DDBJ whole genome shotgun (WGS) entry which is preliminary data.</text>
</comment>
<keyword evidence="2" id="KW-1185">Reference proteome</keyword>
<dbReference type="EMBL" id="JBHSDU010000003">
    <property type="protein sequence ID" value="MFC4311527.1"/>
    <property type="molecule type" value="Genomic_DNA"/>
</dbReference>
<accession>A0ABV8SVL3</accession>
<protein>
    <submittedName>
        <fullName evidence="1">Uncharacterized protein</fullName>
    </submittedName>
</protein>
<reference evidence="2" key="1">
    <citation type="journal article" date="2019" name="Int. J. Syst. Evol. Microbiol.">
        <title>The Global Catalogue of Microorganisms (GCM) 10K type strain sequencing project: providing services to taxonomists for standard genome sequencing and annotation.</title>
        <authorList>
            <consortium name="The Broad Institute Genomics Platform"/>
            <consortium name="The Broad Institute Genome Sequencing Center for Infectious Disease"/>
            <person name="Wu L."/>
            <person name="Ma J."/>
        </authorList>
    </citation>
    <scope>NUCLEOTIDE SEQUENCE [LARGE SCALE GENOMIC DNA]</scope>
    <source>
        <strain evidence="2">CGMCC 1.10759</strain>
    </source>
</reference>
<sequence>MRAFGLSRALSGPKTQPNIRNPAIRRGFVELRWSHTIRSLTMTPLFSDADIERIALGVIERTLPKPEWTHAAHFAAAFWVLRRPGMNAEADMPKLIRAYNLSTGVANTDSSGYHETITLASLRAARAWLKGRPETPLHTALDELLASRYGRSDWLLEYWSKPVLFSVMARRAWIDPDLKPFPF</sequence>
<organism evidence="1 2">
    <name type="scientific">Steroidobacter flavus</name>
    <dbReference type="NCBI Taxonomy" id="1842136"/>
    <lineage>
        <taxon>Bacteria</taxon>
        <taxon>Pseudomonadati</taxon>
        <taxon>Pseudomonadota</taxon>
        <taxon>Gammaproteobacteria</taxon>
        <taxon>Steroidobacterales</taxon>
        <taxon>Steroidobacteraceae</taxon>
        <taxon>Steroidobacter</taxon>
    </lineage>
</organism>
<proteinExistence type="predicted"/>
<evidence type="ECO:0000313" key="1">
    <source>
        <dbReference type="EMBL" id="MFC4311527.1"/>
    </source>
</evidence>